<dbReference type="GO" id="GO:0006355">
    <property type="term" value="P:regulation of DNA-templated transcription"/>
    <property type="evidence" value="ECO:0007669"/>
    <property type="project" value="InterPro"/>
</dbReference>
<dbReference type="EMBL" id="SMDR01000001">
    <property type="protein sequence ID" value="TNJ35036.1"/>
    <property type="molecule type" value="Genomic_DNA"/>
</dbReference>
<reference evidence="2 3" key="1">
    <citation type="submission" date="2019-03" db="EMBL/GenBank/DDBJ databases">
        <title>Arenimonas daejeonensis sp. nov., isolated from compost.</title>
        <authorList>
            <person name="Jeon C.O."/>
        </authorList>
    </citation>
    <scope>NUCLEOTIDE SEQUENCE [LARGE SCALE GENOMIC DNA]</scope>
    <source>
        <strain evidence="2 3">R29</strain>
    </source>
</reference>
<dbReference type="Gene3D" id="1.10.10.10">
    <property type="entry name" value="Winged helix-like DNA-binding domain superfamily/Winged helix DNA-binding domain"/>
    <property type="match status" value="1"/>
</dbReference>
<dbReference type="AlphaFoldDB" id="A0A5C4RUX6"/>
<protein>
    <recommendedName>
        <fullName evidence="1">HTH iclR-type domain-containing protein</fullName>
    </recommendedName>
</protein>
<dbReference type="Proteomes" id="UP000305760">
    <property type="component" value="Unassembled WGS sequence"/>
</dbReference>
<dbReference type="InterPro" id="IPR036388">
    <property type="entry name" value="WH-like_DNA-bd_sf"/>
</dbReference>
<evidence type="ECO:0000313" key="2">
    <source>
        <dbReference type="EMBL" id="TNJ35036.1"/>
    </source>
</evidence>
<evidence type="ECO:0000259" key="1">
    <source>
        <dbReference type="Pfam" id="PF09339"/>
    </source>
</evidence>
<keyword evidence="3" id="KW-1185">Reference proteome</keyword>
<dbReference type="GO" id="GO:0003677">
    <property type="term" value="F:DNA binding"/>
    <property type="evidence" value="ECO:0007669"/>
    <property type="project" value="InterPro"/>
</dbReference>
<feature type="domain" description="HTH iclR-type" evidence="1">
    <location>
        <begin position="3"/>
        <end position="42"/>
    </location>
</feature>
<comment type="caution">
    <text evidence="2">The sequence shown here is derived from an EMBL/GenBank/DDBJ whole genome shotgun (WGS) entry which is preliminary data.</text>
</comment>
<dbReference type="InterPro" id="IPR036390">
    <property type="entry name" value="WH_DNA-bd_sf"/>
</dbReference>
<proteinExistence type="predicted"/>
<evidence type="ECO:0000313" key="3">
    <source>
        <dbReference type="Proteomes" id="UP000305760"/>
    </source>
</evidence>
<dbReference type="RefSeq" id="WP_139446115.1">
    <property type="nucleotide sequence ID" value="NZ_SMDR01000001.1"/>
</dbReference>
<dbReference type="SUPFAM" id="SSF46785">
    <property type="entry name" value="Winged helix' DNA-binding domain"/>
    <property type="match status" value="1"/>
</dbReference>
<organism evidence="2 3">
    <name type="scientific">Arenimonas terrae</name>
    <dbReference type="NCBI Taxonomy" id="2546226"/>
    <lineage>
        <taxon>Bacteria</taxon>
        <taxon>Pseudomonadati</taxon>
        <taxon>Pseudomonadota</taxon>
        <taxon>Gammaproteobacteria</taxon>
        <taxon>Lysobacterales</taxon>
        <taxon>Lysobacteraceae</taxon>
        <taxon>Arenimonas</taxon>
    </lineage>
</organism>
<sequence>MEQRLAAMLRYLAANDGASVARVCKQLGLARSELQRLLAALEDDAAAGGLGLVRRIEDAGRERLALTPRGREWLERHA</sequence>
<gene>
    <name evidence="2" type="ORF">E1B00_04465</name>
</gene>
<accession>A0A5C4RUX6</accession>
<name>A0A5C4RUX6_9GAMM</name>
<dbReference type="Pfam" id="PF09339">
    <property type="entry name" value="HTH_IclR"/>
    <property type="match status" value="1"/>
</dbReference>
<dbReference type="InterPro" id="IPR005471">
    <property type="entry name" value="Tscrpt_reg_IclR_N"/>
</dbReference>